<protein>
    <submittedName>
        <fullName evidence="2">Uncharacterized protein</fullName>
    </submittedName>
</protein>
<keyword evidence="3" id="KW-1185">Reference proteome</keyword>
<comment type="caution">
    <text evidence="2">The sequence shown here is derived from an EMBL/GenBank/DDBJ whole genome shotgun (WGS) entry which is preliminary data.</text>
</comment>
<dbReference type="EMBL" id="JARQZJ010000016">
    <property type="protein sequence ID" value="KAK9873147.1"/>
    <property type="molecule type" value="Genomic_DNA"/>
</dbReference>
<evidence type="ECO:0000313" key="2">
    <source>
        <dbReference type="EMBL" id="KAK9873147.1"/>
    </source>
</evidence>
<reference evidence="2 3" key="1">
    <citation type="submission" date="2023-03" db="EMBL/GenBank/DDBJ databases">
        <title>Genome insight into feeding habits of ladybird beetles.</title>
        <authorList>
            <person name="Li H.-S."/>
            <person name="Huang Y.-H."/>
            <person name="Pang H."/>
        </authorList>
    </citation>
    <scope>NUCLEOTIDE SEQUENCE [LARGE SCALE GENOMIC DNA]</scope>
    <source>
        <strain evidence="2">SYSU_2023b</strain>
        <tissue evidence="2">Whole body</tissue>
    </source>
</reference>
<proteinExistence type="predicted"/>
<gene>
    <name evidence="2" type="ORF">WA026_021380</name>
</gene>
<accession>A0AAW1TNP4</accession>
<sequence length="79" mass="8202">MSNKFFYIFEGSSKGSVKKLLGACGGERLCDGAGQQLAHGARLESCAPARLPPAPPSALARPSYGAGQPTTTQQQAPRL</sequence>
<name>A0AAW1TNP4_9CUCU</name>
<organism evidence="2 3">
    <name type="scientific">Henosepilachna vigintioctopunctata</name>
    <dbReference type="NCBI Taxonomy" id="420089"/>
    <lineage>
        <taxon>Eukaryota</taxon>
        <taxon>Metazoa</taxon>
        <taxon>Ecdysozoa</taxon>
        <taxon>Arthropoda</taxon>
        <taxon>Hexapoda</taxon>
        <taxon>Insecta</taxon>
        <taxon>Pterygota</taxon>
        <taxon>Neoptera</taxon>
        <taxon>Endopterygota</taxon>
        <taxon>Coleoptera</taxon>
        <taxon>Polyphaga</taxon>
        <taxon>Cucujiformia</taxon>
        <taxon>Coccinelloidea</taxon>
        <taxon>Coccinellidae</taxon>
        <taxon>Epilachninae</taxon>
        <taxon>Epilachnini</taxon>
        <taxon>Henosepilachna</taxon>
    </lineage>
</organism>
<evidence type="ECO:0000256" key="1">
    <source>
        <dbReference type="SAM" id="MobiDB-lite"/>
    </source>
</evidence>
<feature type="compositionally biased region" description="Low complexity" evidence="1">
    <location>
        <begin position="57"/>
        <end position="79"/>
    </location>
</feature>
<feature type="region of interest" description="Disordered" evidence="1">
    <location>
        <begin position="48"/>
        <end position="79"/>
    </location>
</feature>
<evidence type="ECO:0000313" key="3">
    <source>
        <dbReference type="Proteomes" id="UP001431783"/>
    </source>
</evidence>
<dbReference type="Proteomes" id="UP001431783">
    <property type="component" value="Unassembled WGS sequence"/>
</dbReference>
<dbReference type="AlphaFoldDB" id="A0AAW1TNP4"/>